<dbReference type="HOGENOM" id="CLU_2111980_0_0_1"/>
<sequence>MFCSLASLAELWSKSVCMLAWCNSRWIRGLQEVWISGSLEGNIVGLFIEKSNDVIERRVNTLRNLYSAIEFGIDMNALMERSPSLLPDQHISGLSFYHTNYTKLESGSFVASAEE</sequence>
<keyword evidence="2" id="KW-1185">Reference proteome</keyword>
<protein>
    <submittedName>
        <fullName evidence="1">Uncharacterized protein</fullName>
    </submittedName>
</protein>
<reference evidence="2" key="1">
    <citation type="submission" date="2011-08" db="EMBL/GenBank/DDBJ databases">
        <authorList>
            <person name="Rombauts S."/>
        </authorList>
    </citation>
    <scope>NUCLEOTIDE SEQUENCE</scope>
    <source>
        <strain evidence="2">London</strain>
    </source>
</reference>
<dbReference type="Proteomes" id="UP000015104">
    <property type="component" value="Unassembled WGS sequence"/>
</dbReference>
<reference evidence="1" key="2">
    <citation type="submission" date="2015-06" db="UniProtKB">
        <authorList>
            <consortium name="EnsemblMetazoa"/>
        </authorList>
    </citation>
    <scope>IDENTIFICATION</scope>
</reference>
<evidence type="ECO:0000313" key="2">
    <source>
        <dbReference type="Proteomes" id="UP000015104"/>
    </source>
</evidence>
<organism evidence="1 2">
    <name type="scientific">Tetranychus urticae</name>
    <name type="common">Two-spotted spider mite</name>
    <dbReference type="NCBI Taxonomy" id="32264"/>
    <lineage>
        <taxon>Eukaryota</taxon>
        <taxon>Metazoa</taxon>
        <taxon>Ecdysozoa</taxon>
        <taxon>Arthropoda</taxon>
        <taxon>Chelicerata</taxon>
        <taxon>Arachnida</taxon>
        <taxon>Acari</taxon>
        <taxon>Acariformes</taxon>
        <taxon>Trombidiformes</taxon>
        <taxon>Prostigmata</taxon>
        <taxon>Eleutherengona</taxon>
        <taxon>Raphignathae</taxon>
        <taxon>Tetranychoidea</taxon>
        <taxon>Tetranychidae</taxon>
        <taxon>Tetranychus</taxon>
    </lineage>
</organism>
<dbReference type="EMBL" id="CAEY01001179">
    <property type="status" value="NOT_ANNOTATED_CDS"/>
    <property type="molecule type" value="Genomic_DNA"/>
</dbReference>
<proteinExistence type="predicted"/>
<evidence type="ECO:0000313" key="1">
    <source>
        <dbReference type="EnsemblMetazoa" id="tetur41g00723.1"/>
    </source>
</evidence>
<accession>T1L502</accession>
<dbReference type="AlphaFoldDB" id="T1L502"/>
<dbReference type="EnsemblMetazoa" id="tetur41g00723.1">
    <property type="protein sequence ID" value="tetur41g00723.1"/>
    <property type="gene ID" value="tetur41g00723"/>
</dbReference>
<name>T1L502_TETUR</name>